<dbReference type="Proteomes" id="UP000070810">
    <property type="component" value="Unassembled WGS sequence"/>
</dbReference>
<dbReference type="PATRIC" id="fig|1079994.3.peg.2614"/>
<dbReference type="RefSeq" id="WP_082678044.1">
    <property type="nucleotide sequence ID" value="NZ_LDRK01000094.1"/>
</dbReference>
<sequence>MNRYRGLTWDHPRGRVWLEAASVLWRERGIDIDWEVHSLEGFEAHPIGTLAEQYDLIVLDHPHIGDAVEAGCLQPIESVLGAEHPALARVYAGLSLRSYRWAGSTWALPIDAAAQVSARDATRVDAEPETWSDVERLAREVPVALSVSGPHALLSFFSAAAALGAEPVDAPGESWVPDREARDALDLLRAVHAHAAPGYDRLNPIALLEHLASDDPLAYVPLVYGYVNFATRGSGAPVAFGDAPRIAPGARIGSTIGGTGVAISGRTRVTEALRDYLDWLVSPRTQRAVIPEFDGQPALAAAWNDAEVDAAAGAFYSSTRDTIESACLRPRYAGYPDAQIAGSAIVRAALAGDLDSDEAIGRLGALARESRRHVPEGTR</sequence>
<gene>
    <name evidence="1" type="ORF">NS354_11110</name>
</gene>
<keyword evidence="2" id="KW-1185">Reference proteome</keyword>
<dbReference type="OrthoDB" id="3495561at2"/>
<evidence type="ECO:0000313" key="2">
    <source>
        <dbReference type="Proteomes" id="UP000070810"/>
    </source>
</evidence>
<dbReference type="Gene3D" id="3.40.190.10">
    <property type="entry name" value="Periplasmic binding protein-like II"/>
    <property type="match status" value="1"/>
</dbReference>
<name>A0A147EEU9_9MICO</name>
<comment type="caution">
    <text evidence="1">The sequence shown here is derived from an EMBL/GenBank/DDBJ whole genome shotgun (WGS) entry which is preliminary data.</text>
</comment>
<organism evidence="1 2">
    <name type="scientific">Leucobacter chromiiresistens</name>
    <dbReference type="NCBI Taxonomy" id="1079994"/>
    <lineage>
        <taxon>Bacteria</taxon>
        <taxon>Bacillati</taxon>
        <taxon>Actinomycetota</taxon>
        <taxon>Actinomycetes</taxon>
        <taxon>Micrococcales</taxon>
        <taxon>Microbacteriaceae</taxon>
        <taxon>Leucobacter</taxon>
    </lineage>
</organism>
<evidence type="ECO:0000313" key="1">
    <source>
        <dbReference type="EMBL" id="KTR82699.1"/>
    </source>
</evidence>
<dbReference type="SUPFAM" id="SSF53850">
    <property type="entry name" value="Periplasmic binding protein-like II"/>
    <property type="match status" value="1"/>
</dbReference>
<evidence type="ECO:0008006" key="3">
    <source>
        <dbReference type="Google" id="ProtNLM"/>
    </source>
</evidence>
<accession>A0A147EEU9</accession>
<reference evidence="1 2" key="1">
    <citation type="journal article" date="2016" name="Front. Microbiol.">
        <title>Genomic Resource of Rice Seed Associated Bacteria.</title>
        <authorList>
            <person name="Midha S."/>
            <person name="Bansal K."/>
            <person name="Sharma S."/>
            <person name="Kumar N."/>
            <person name="Patil P.P."/>
            <person name="Chaudhry V."/>
            <person name="Patil P.B."/>
        </authorList>
    </citation>
    <scope>NUCLEOTIDE SEQUENCE [LARGE SCALE GENOMIC DNA]</scope>
    <source>
        <strain evidence="1 2">NS354</strain>
    </source>
</reference>
<dbReference type="EMBL" id="LDRK01000094">
    <property type="protein sequence ID" value="KTR82699.1"/>
    <property type="molecule type" value="Genomic_DNA"/>
</dbReference>
<dbReference type="AlphaFoldDB" id="A0A147EEU9"/>
<proteinExistence type="predicted"/>
<protein>
    <recommendedName>
        <fullName evidence="3">Carbohydrate ABC transporter substrate-binding protein, CUT1 family</fullName>
    </recommendedName>
</protein>